<feature type="binding site" evidence="10">
    <location>
        <position position="202"/>
    </location>
    <ligand>
        <name>5-aminolevulinate</name>
        <dbReference type="ChEBI" id="CHEBI:356416"/>
        <label>1</label>
    </ligand>
</feature>
<dbReference type="CDD" id="cd00384">
    <property type="entry name" value="ALAD_PBGS"/>
    <property type="match status" value="1"/>
</dbReference>
<feature type="binding site" evidence="10">
    <location>
        <position position="272"/>
    </location>
    <ligand>
        <name>5-aminolevulinate</name>
        <dbReference type="ChEBI" id="CHEBI:356416"/>
        <label>2</label>
    </ligand>
</feature>
<keyword evidence="7 13" id="KW-0627">Porphyrin biosynthesis</keyword>
<dbReference type="NCBIfam" id="NF006762">
    <property type="entry name" value="PRK09283.1"/>
    <property type="match status" value="1"/>
</dbReference>
<reference evidence="15 16" key="1">
    <citation type="submission" date="2019-02" db="EMBL/GenBank/DDBJ databases">
        <title>Deep-cultivation of Planctomycetes and their phenomic and genomic characterization uncovers novel biology.</title>
        <authorList>
            <person name="Wiegand S."/>
            <person name="Jogler M."/>
            <person name="Boedeker C."/>
            <person name="Pinto D."/>
            <person name="Vollmers J."/>
            <person name="Rivas-Marin E."/>
            <person name="Kohn T."/>
            <person name="Peeters S.H."/>
            <person name="Heuer A."/>
            <person name="Rast P."/>
            <person name="Oberbeckmann S."/>
            <person name="Bunk B."/>
            <person name="Jeske O."/>
            <person name="Meyerdierks A."/>
            <person name="Storesund J.E."/>
            <person name="Kallscheuer N."/>
            <person name="Luecker S."/>
            <person name="Lage O.M."/>
            <person name="Pohl T."/>
            <person name="Merkel B.J."/>
            <person name="Hornburger P."/>
            <person name="Mueller R.-W."/>
            <person name="Bruemmer F."/>
            <person name="Labrenz M."/>
            <person name="Spormann A.M."/>
            <person name="Op den Camp H."/>
            <person name="Overmann J."/>
            <person name="Amann R."/>
            <person name="Jetten M.S.M."/>
            <person name="Mascher T."/>
            <person name="Medema M.H."/>
            <person name="Devos D.P."/>
            <person name="Kaster A.-K."/>
            <person name="Ovreas L."/>
            <person name="Rohde M."/>
            <person name="Galperin M.Y."/>
            <person name="Jogler C."/>
        </authorList>
    </citation>
    <scope>NUCLEOTIDE SEQUENCE [LARGE SCALE GENOMIC DNA]</scope>
    <source>
        <strain evidence="15 16">Mal52</strain>
    </source>
</reference>
<dbReference type="EC" id="4.2.1.24" evidence="3 13"/>
<feature type="binding site" evidence="12">
    <location>
        <position position="230"/>
    </location>
    <ligand>
        <name>Mg(2+)</name>
        <dbReference type="ChEBI" id="CHEBI:18420"/>
    </ligand>
</feature>
<keyword evidence="16" id="KW-1185">Reference proteome</keyword>
<feature type="binding site" evidence="10">
    <location>
        <position position="311"/>
    </location>
    <ligand>
        <name>5-aminolevulinate</name>
        <dbReference type="ChEBI" id="CHEBI:356416"/>
        <label>2</label>
    </ligand>
</feature>
<comment type="pathway">
    <text evidence="1">Porphyrin-containing compound metabolism; protoporphyrin-IX biosynthesis; coproporphyrinogen-III from 5-aminolevulinate: step 1/4.</text>
</comment>
<dbReference type="GO" id="GO:0005829">
    <property type="term" value="C:cytosol"/>
    <property type="evidence" value="ECO:0007669"/>
    <property type="project" value="TreeGrafter"/>
</dbReference>
<evidence type="ECO:0000256" key="9">
    <source>
        <dbReference type="PIRSR" id="PIRSR001415-1"/>
    </source>
</evidence>
<dbReference type="SUPFAM" id="SSF51569">
    <property type="entry name" value="Aldolase"/>
    <property type="match status" value="1"/>
</dbReference>
<dbReference type="PRINTS" id="PR00144">
    <property type="entry name" value="DALDHYDRTASE"/>
</dbReference>
<organism evidence="15 16">
    <name type="scientific">Symmachiella dynata</name>
    <dbReference type="NCBI Taxonomy" id="2527995"/>
    <lineage>
        <taxon>Bacteria</taxon>
        <taxon>Pseudomonadati</taxon>
        <taxon>Planctomycetota</taxon>
        <taxon>Planctomycetia</taxon>
        <taxon>Planctomycetales</taxon>
        <taxon>Planctomycetaceae</taxon>
        <taxon>Symmachiella</taxon>
    </lineage>
</organism>
<accession>A0A517ZSQ6</accession>
<evidence type="ECO:0000256" key="12">
    <source>
        <dbReference type="PIRSR" id="PIRSR001415-5"/>
    </source>
</evidence>
<protein>
    <recommendedName>
        <fullName evidence="4 13">Delta-aminolevulinic acid dehydratase</fullName>
        <ecNumber evidence="3 13">4.2.1.24</ecNumber>
    </recommendedName>
</protein>
<dbReference type="PROSITE" id="PS00169">
    <property type="entry name" value="D_ALA_DEHYDRATASE"/>
    <property type="match status" value="1"/>
</dbReference>
<keyword evidence="5" id="KW-0350">Heme biosynthesis</keyword>
<feature type="binding site" evidence="11">
    <location>
        <position position="123"/>
    </location>
    <ligand>
        <name>Zn(2+)</name>
        <dbReference type="ChEBI" id="CHEBI:29105"/>
        <note>catalytic</note>
    </ligand>
</feature>
<evidence type="ECO:0000313" key="16">
    <source>
        <dbReference type="Proteomes" id="UP000319383"/>
    </source>
</evidence>
<evidence type="ECO:0000256" key="1">
    <source>
        <dbReference type="ARBA" id="ARBA00004694"/>
    </source>
</evidence>
<dbReference type="GO" id="GO:0006782">
    <property type="term" value="P:protoporphyrinogen IX biosynthetic process"/>
    <property type="evidence" value="ECO:0007669"/>
    <property type="project" value="UniProtKB-UniPathway"/>
</dbReference>
<feature type="binding site" evidence="10">
    <location>
        <position position="214"/>
    </location>
    <ligand>
        <name>5-aminolevulinate</name>
        <dbReference type="ChEBI" id="CHEBI:356416"/>
        <label>1</label>
    </ligand>
</feature>
<dbReference type="InterPro" id="IPR001731">
    <property type="entry name" value="ALAD"/>
</dbReference>
<sequence>MRRLRTHPKLRDLVRETHLRPDDFILPLFVRHGENQRVDISSMPGHAQLTTDLLADEVAEIEALGIPAIILFGIPAHKDAVGSDAFDDVGIVQQAVRAIKSAGLKLLVMTDVCFCEFTDHGHCGIINEKTGQTDVDNDATLEILVKQAVSHARAGADVIAPSGMMDGMIVALRQGLDEAGFTHLPILSYAAKYSSGFYGPFREAAESAPTFGDRRTYQMDPANGAEALREVLLDVQEGADMLMVKPALSYLDVIQSVKQAHPSVPLAAYNVSGEFAMLKAAAANGWIDEQRVALEVLTSIKRAGADMILTYHAKDACRWLTNPG</sequence>
<dbReference type="Gene3D" id="3.20.20.70">
    <property type="entry name" value="Aldolase class I"/>
    <property type="match status" value="1"/>
</dbReference>
<dbReference type="PANTHER" id="PTHR11458:SF0">
    <property type="entry name" value="DELTA-AMINOLEVULINIC ACID DEHYDRATASE"/>
    <property type="match status" value="1"/>
</dbReference>
<dbReference type="Proteomes" id="UP000319383">
    <property type="component" value="Chromosome"/>
</dbReference>
<evidence type="ECO:0000256" key="13">
    <source>
        <dbReference type="RuleBase" id="RU000515"/>
    </source>
</evidence>
<evidence type="ECO:0000256" key="6">
    <source>
        <dbReference type="ARBA" id="ARBA00023239"/>
    </source>
</evidence>
<gene>
    <name evidence="15" type="primary">hemB</name>
    <name evidence="15" type="ORF">Mal52_39780</name>
</gene>
<dbReference type="InterPro" id="IPR030656">
    <property type="entry name" value="ALAD_AS"/>
</dbReference>
<dbReference type="PANTHER" id="PTHR11458">
    <property type="entry name" value="DELTA-AMINOLEVULINIC ACID DEHYDRATASE"/>
    <property type="match status" value="1"/>
</dbReference>
<keyword evidence="11" id="KW-0479">Metal-binding</keyword>
<feature type="active site" description="Schiff-base intermediate with substrate" evidence="9">
    <location>
        <position position="192"/>
    </location>
</feature>
<name>A0A517ZSQ6_9PLAN</name>
<keyword evidence="12" id="KW-0460">Magnesium</keyword>
<evidence type="ECO:0000256" key="2">
    <source>
        <dbReference type="ARBA" id="ARBA00008055"/>
    </source>
</evidence>
<dbReference type="GO" id="GO:0008270">
    <property type="term" value="F:zinc ion binding"/>
    <property type="evidence" value="ECO:0007669"/>
    <property type="project" value="TreeGrafter"/>
</dbReference>
<dbReference type="RefSeq" id="WP_145380708.1">
    <property type="nucleotide sequence ID" value="NZ_CP036276.1"/>
</dbReference>
<dbReference type="KEGG" id="sdyn:Mal52_39780"/>
<evidence type="ECO:0000256" key="3">
    <source>
        <dbReference type="ARBA" id="ARBA00012053"/>
    </source>
</evidence>
<comment type="similarity">
    <text evidence="2 14">Belongs to the ALAD family.</text>
</comment>
<comment type="subunit">
    <text evidence="13">Homooctamer.</text>
</comment>
<dbReference type="EMBL" id="CP036276">
    <property type="protein sequence ID" value="QDU45484.1"/>
    <property type="molecule type" value="Genomic_DNA"/>
</dbReference>
<evidence type="ECO:0000256" key="10">
    <source>
        <dbReference type="PIRSR" id="PIRSR001415-2"/>
    </source>
</evidence>
<proteinExistence type="inferred from homology"/>
<dbReference type="FunFam" id="3.20.20.70:FF:000019">
    <property type="entry name" value="Delta-aminolevulinic acid dehydratase"/>
    <property type="match status" value="1"/>
</dbReference>
<evidence type="ECO:0000256" key="8">
    <source>
        <dbReference type="ARBA" id="ARBA00047651"/>
    </source>
</evidence>
<evidence type="ECO:0000256" key="14">
    <source>
        <dbReference type="RuleBase" id="RU004161"/>
    </source>
</evidence>
<dbReference type="PIRSF" id="PIRSF001415">
    <property type="entry name" value="Porphbilin_synth"/>
    <property type="match status" value="1"/>
</dbReference>
<keyword evidence="6 13" id="KW-0456">Lyase</keyword>
<evidence type="ECO:0000256" key="7">
    <source>
        <dbReference type="ARBA" id="ARBA00023244"/>
    </source>
</evidence>
<evidence type="ECO:0000256" key="11">
    <source>
        <dbReference type="PIRSR" id="PIRSR001415-3"/>
    </source>
</evidence>
<evidence type="ECO:0000313" key="15">
    <source>
        <dbReference type="EMBL" id="QDU45484.1"/>
    </source>
</evidence>
<dbReference type="SMART" id="SM01004">
    <property type="entry name" value="ALAD"/>
    <property type="match status" value="1"/>
</dbReference>
<evidence type="ECO:0000256" key="4">
    <source>
        <dbReference type="ARBA" id="ARBA00020771"/>
    </source>
</evidence>
<keyword evidence="11" id="KW-0862">Zinc</keyword>
<evidence type="ECO:0000256" key="5">
    <source>
        <dbReference type="ARBA" id="ARBA00023133"/>
    </source>
</evidence>
<feature type="active site" description="Schiff-base intermediate with substrate" evidence="9">
    <location>
        <position position="245"/>
    </location>
</feature>
<dbReference type="AlphaFoldDB" id="A0A517ZSQ6"/>
<dbReference type="Pfam" id="PF00490">
    <property type="entry name" value="ALAD"/>
    <property type="match status" value="1"/>
</dbReference>
<dbReference type="GO" id="GO:0004655">
    <property type="term" value="F:porphobilinogen synthase activity"/>
    <property type="evidence" value="ECO:0007669"/>
    <property type="project" value="UniProtKB-EC"/>
</dbReference>
<feature type="binding site" evidence="11">
    <location>
        <position position="113"/>
    </location>
    <ligand>
        <name>Zn(2+)</name>
        <dbReference type="ChEBI" id="CHEBI:29105"/>
        <note>catalytic</note>
    </ligand>
</feature>
<comment type="catalytic activity">
    <reaction evidence="8 13">
        <text>2 5-aminolevulinate = porphobilinogen + 2 H2O + H(+)</text>
        <dbReference type="Rhea" id="RHEA:24064"/>
        <dbReference type="ChEBI" id="CHEBI:15377"/>
        <dbReference type="ChEBI" id="CHEBI:15378"/>
        <dbReference type="ChEBI" id="CHEBI:58126"/>
        <dbReference type="ChEBI" id="CHEBI:356416"/>
        <dbReference type="EC" id="4.2.1.24"/>
    </reaction>
</comment>
<dbReference type="UniPathway" id="UPA00251">
    <property type="reaction ID" value="UER00318"/>
</dbReference>
<dbReference type="InterPro" id="IPR013785">
    <property type="entry name" value="Aldolase_TIM"/>
</dbReference>
<feature type="binding site" evidence="11">
    <location>
        <position position="115"/>
    </location>
    <ligand>
        <name>Zn(2+)</name>
        <dbReference type="ChEBI" id="CHEBI:29105"/>
        <note>catalytic</note>
    </ligand>
</feature>